<protein>
    <recommendedName>
        <fullName evidence="6">DUF1129 family protein</fullName>
    </recommendedName>
</protein>
<feature type="transmembrane region" description="Helical" evidence="1">
    <location>
        <begin position="132"/>
        <end position="155"/>
    </location>
</feature>
<feature type="transmembrane region" description="Helical" evidence="1">
    <location>
        <begin position="199"/>
        <end position="216"/>
    </location>
</feature>
<evidence type="ECO:0000256" key="1">
    <source>
        <dbReference type="SAM" id="Phobius"/>
    </source>
</evidence>
<evidence type="ECO:0000313" key="2">
    <source>
        <dbReference type="EMBL" id="QKN24414.1"/>
    </source>
</evidence>
<evidence type="ECO:0000313" key="3">
    <source>
        <dbReference type="EMBL" id="QKO30573.1"/>
    </source>
</evidence>
<evidence type="ECO:0000313" key="5">
    <source>
        <dbReference type="Proteomes" id="UP000509623"/>
    </source>
</evidence>
<keyword evidence="5" id="KW-1185">Reference proteome</keyword>
<keyword evidence="1" id="KW-0812">Transmembrane</keyword>
<organism evidence="2 4">
    <name type="scientific">Caproicibacterium lactatifermentans</name>
    <dbReference type="NCBI Taxonomy" id="2666138"/>
    <lineage>
        <taxon>Bacteria</taxon>
        <taxon>Bacillati</taxon>
        <taxon>Bacillota</taxon>
        <taxon>Clostridia</taxon>
        <taxon>Eubacteriales</taxon>
        <taxon>Oscillospiraceae</taxon>
        <taxon>Caproicibacterium</taxon>
    </lineage>
</organism>
<gene>
    <name evidence="2" type="ORF">GJQ69_07935</name>
    <name evidence="3" type="ORF">GKP14_05870</name>
</gene>
<dbReference type="SUPFAM" id="SSF158560">
    <property type="entry name" value="BH3980-like"/>
    <property type="match status" value="1"/>
</dbReference>
<name>A0A859DRW5_9FIRM</name>
<feature type="transmembrane region" description="Helical" evidence="1">
    <location>
        <begin position="167"/>
        <end position="187"/>
    </location>
</feature>
<dbReference type="Proteomes" id="UP000509623">
    <property type="component" value="Chromosome"/>
</dbReference>
<sequence length="229" mass="26408">MNLEKELRKENNKKDKLLTKENDRLLTDIIVYLHSGNLCEYDIEIIRKELLGMALEAQVRNDDLRNVVGENYKTFCDELMKSGRQKTKYEKALEWSYILVSGIGILFLYEFISAGILVGIKTGWNNLTLEMPVSWGFALSTACCVPAAFMIFYFISRNSFDMNLWKYKILFGCLVGFSFAAILLIRIFMGKMLLCTVNVIYPLILIAALYVLVKILETRHTNYLAQTHK</sequence>
<reference evidence="3" key="2">
    <citation type="journal article" date="2021" name="Appl. Environ. Microbiol.">
        <title>Adaptability of a Caproate-Producing Bacterium Contributes to Its Dominance in an Anaerobic Fermentation System.</title>
        <authorList>
            <person name="Wang H."/>
            <person name="Gu Y."/>
            <person name="Zhou W."/>
            <person name="Zhao D."/>
            <person name="Qiao Z."/>
            <person name="Zheng J."/>
            <person name="Gao J."/>
            <person name="Chen X."/>
            <person name="Ren C."/>
            <person name="Xu Y."/>
        </authorList>
    </citation>
    <scope>NUCLEOTIDE SEQUENCE</scope>
    <source>
        <strain evidence="3">JNU-WLY1368</strain>
    </source>
</reference>
<keyword evidence="1" id="KW-1133">Transmembrane helix</keyword>
<reference evidence="3" key="3">
    <citation type="journal article" date="2022" name="Int. J. Syst. Evol. Microbiol.">
        <title>Caproicibacterium lactatifermentans sp. nov., isolated from pit clay used for the production of Chinese strong aroma-type liquor.</title>
        <authorList>
            <person name="Wang H."/>
            <person name="Gu Y."/>
            <person name="Zhao D."/>
            <person name="Qiao Z."/>
            <person name="Zheng J."/>
            <person name="Gao J."/>
            <person name="Ren C."/>
            <person name="Xu Y."/>
        </authorList>
    </citation>
    <scope>NUCLEOTIDE SEQUENCE</scope>
    <source>
        <strain evidence="3">JNU-WLY1368</strain>
    </source>
</reference>
<accession>A0A859DRW5</accession>
<dbReference type="RefSeq" id="WP_086035260.1">
    <property type="nucleotide sequence ID" value="NZ_CP046051.1"/>
</dbReference>
<dbReference type="EMBL" id="CP046051">
    <property type="protein sequence ID" value="QKN24414.1"/>
    <property type="molecule type" value="Genomic_DNA"/>
</dbReference>
<dbReference type="Gene3D" id="1.10.1900.10">
    <property type="entry name" value="c-terminal domain of poly(a) binding protein"/>
    <property type="match status" value="1"/>
</dbReference>
<evidence type="ECO:0008006" key="6">
    <source>
        <dbReference type="Google" id="ProtNLM"/>
    </source>
</evidence>
<keyword evidence="1" id="KW-0472">Membrane</keyword>
<dbReference type="Proteomes" id="UP000501316">
    <property type="component" value="Chromosome"/>
</dbReference>
<reference evidence="4 5" key="1">
    <citation type="submission" date="2019-11" db="EMBL/GenBank/DDBJ databases">
        <authorList>
            <person name="Ren C."/>
            <person name="Wang H."/>
            <person name="Xu Y."/>
        </authorList>
    </citation>
    <scope>NUCLEOTIDE SEQUENCE [LARGE SCALE GENOMIC DNA]</scope>
    <source>
        <strain evidence="5">JNU-WLY1368</strain>
        <strain evidence="2 4">LBM 19010</strain>
    </source>
</reference>
<dbReference type="EMBL" id="CP046161">
    <property type="protein sequence ID" value="QKO30573.1"/>
    <property type="molecule type" value="Genomic_DNA"/>
</dbReference>
<feature type="transmembrane region" description="Helical" evidence="1">
    <location>
        <begin position="95"/>
        <end position="120"/>
    </location>
</feature>
<dbReference type="KEGG" id="clf:GJQ69_07935"/>
<proteinExistence type="predicted"/>
<dbReference type="AlphaFoldDB" id="A0A859DRW5"/>
<evidence type="ECO:0000313" key="4">
    <source>
        <dbReference type="Proteomes" id="UP000501316"/>
    </source>
</evidence>